<evidence type="ECO:0000259" key="5">
    <source>
        <dbReference type="PROSITE" id="PS51792"/>
    </source>
</evidence>
<evidence type="ECO:0000313" key="7">
    <source>
        <dbReference type="Proteomes" id="UP000284403"/>
    </source>
</evidence>
<dbReference type="PANTHER" id="PTHR13848">
    <property type="entry name" value="PROTEIN YIPPEE-LIKE CG15309-RELATED"/>
    <property type="match status" value="1"/>
</dbReference>
<dbReference type="Pfam" id="PF03226">
    <property type="entry name" value="Yippee-Mis18"/>
    <property type="match status" value="1"/>
</dbReference>
<evidence type="ECO:0000256" key="4">
    <source>
        <dbReference type="RuleBase" id="RU110713"/>
    </source>
</evidence>
<accession>A0A3R7KFX9</accession>
<keyword evidence="7" id="KW-1185">Reference proteome</keyword>
<feature type="domain" description="Yippee" evidence="5">
    <location>
        <begin position="13"/>
        <end position="110"/>
    </location>
</feature>
<evidence type="ECO:0000313" key="6">
    <source>
        <dbReference type="EMBL" id="RNF06977.1"/>
    </source>
</evidence>
<sequence>MARRLRVRFTAKDGYGCGRCSAYLCDNGDVISRAFHGKHGKAYLVSRCFNYYFGPQEEKELITGSHIVRDVFCSCCDRYIGWTYDFAYVEKERYKINRFVLERQLLRAIKADATTGLPAAGNANQQS</sequence>
<evidence type="ECO:0000256" key="3">
    <source>
        <dbReference type="ARBA" id="ARBA00022833"/>
    </source>
</evidence>
<gene>
    <name evidence="6" type="ORF">Tco025E_07469</name>
</gene>
<evidence type="ECO:0000256" key="2">
    <source>
        <dbReference type="ARBA" id="ARBA00022723"/>
    </source>
</evidence>
<proteinExistence type="inferred from homology"/>
<organism evidence="6 7">
    <name type="scientific">Trypanosoma conorhini</name>
    <dbReference type="NCBI Taxonomy" id="83891"/>
    <lineage>
        <taxon>Eukaryota</taxon>
        <taxon>Discoba</taxon>
        <taxon>Euglenozoa</taxon>
        <taxon>Kinetoplastea</taxon>
        <taxon>Metakinetoplastina</taxon>
        <taxon>Trypanosomatida</taxon>
        <taxon>Trypanosomatidae</taxon>
        <taxon>Trypanosoma</taxon>
    </lineage>
</organism>
<keyword evidence="3" id="KW-0862">Zinc</keyword>
<dbReference type="GO" id="GO:0046872">
    <property type="term" value="F:metal ion binding"/>
    <property type="evidence" value="ECO:0007669"/>
    <property type="project" value="UniProtKB-KW"/>
</dbReference>
<dbReference type="OrthoDB" id="6407410at2759"/>
<keyword evidence="2" id="KW-0479">Metal-binding</keyword>
<dbReference type="Proteomes" id="UP000284403">
    <property type="component" value="Unassembled WGS sequence"/>
</dbReference>
<reference evidence="6 7" key="1">
    <citation type="journal article" date="2018" name="BMC Genomics">
        <title>Genomic comparison of Trypanosoma conorhini and Trypanosoma rangeli to Trypanosoma cruzi strains of high and low virulence.</title>
        <authorList>
            <person name="Bradwell K.R."/>
            <person name="Koparde V.N."/>
            <person name="Matveyev A.V."/>
            <person name="Serrano M.G."/>
            <person name="Alves J.M."/>
            <person name="Parikh H."/>
            <person name="Huang B."/>
            <person name="Lee V."/>
            <person name="Espinosa-Alvarez O."/>
            <person name="Ortiz P.A."/>
            <person name="Costa-Martins A.G."/>
            <person name="Teixeira M.M."/>
            <person name="Buck G.A."/>
        </authorList>
    </citation>
    <scope>NUCLEOTIDE SEQUENCE [LARGE SCALE GENOMIC DNA]</scope>
    <source>
        <strain evidence="6 7">025E</strain>
    </source>
</reference>
<dbReference type="RefSeq" id="XP_029225568.1">
    <property type="nucleotide sequence ID" value="XM_029374334.1"/>
</dbReference>
<name>A0A3R7KFX9_9TRYP</name>
<dbReference type="InterPro" id="IPR034751">
    <property type="entry name" value="Yippee"/>
</dbReference>
<dbReference type="InterPro" id="IPR004910">
    <property type="entry name" value="Yippee/Mis18/Cereblon"/>
</dbReference>
<comment type="caution">
    <text evidence="6">The sequence shown here is derived from an EMBL/GenBank/DDBJ whole genome shotgun (WGS) entry which is preliminary data.</text>
</comment>
<dbReference type="PROSITE" id="PS51792">
    <property type="entry name" value="YIPPEE"/>
    <property type="match status" value="1"/>
</dbReference>
<dbReference type="AlphaFoldDB" id="A0A3R7KFX9"/>
<evidence type="ECO:0000256" key="1">
    <source>
        <dbReference type="ARBA" id="ARBA00005613"/>
    </source>
</evidence>
<dbReference type="InterPro" id="IPR039058">
    <property type="entry name" value="Yippee_fam"/>
</dbReference>
<comment type="similarity">
    <text evidence="1 4">Belongs to the yippee family.</text>
</comment>
<protein>
    <recommendedName>
        <fullName evidence="4">Protein yippee-like</fullName>
    </recommendedName>
</protein>
<dbReference type="EMBL" id="MKKU01000579">
    <property type="protein sequence ID" value="RNF06977.1"/>
    <property type="molecule type" value="Genomic_DNA"/>
</dbReference>
<dbReference type="GeneID" id="40321080"/>